<feature type="compositionally biased region" description="Polar residues" evidence="1">
    <location>
        <begin position="539"/>
        <end position="549"/>
    </location>
</feature>
<protein>
    <recommendedName>
        <fullName evidence="4">Phage portal protein</fullName>
    </recommendedName>
</protein>
<accession>A0A2T1EB12</accession>
<reference evidence="3" key="1">
    <citation type="submission" date="2018-02" db="EMBL/GenBank/DDBJ databases">
        <authorList>
            <person name="Moore K."/>
            <person name="Momper L."/>
        </authorList>
    </citation>
    <scope>NUCLEOTIDE SEQUENCE [LARGE SCALE GENOMIC DNA]</scope>
    <source>
        <strain evidence="3">ULC18</strain>
    </source>
</reference>
<gene>
    <name evidence="2" type="ORF">C7B82_10115</name>
</gene>
<name>A0A2T1EB12_9CYAN</name>
<evidence type="ECO:0000313" key="2">
    <source>
        <dbReference type="EMBL" id="PSB29898.1"/>
    </source>
</evidence>
<dbReference type="AlphaFoldDB" id="A0A2T1EB12"/>
<evidence type="ECO:0008006" key="4">
    <source>
        <dbReference type="Google" id="ProtNLM"/>
    </source>
</evidence>
<keyword evidence="3" id="KW-1185">Reference proteome</keyword>
<reference evidence="2 3" key="2">
    <citation type="submission" date="2018-03" db="EMBL/GenBank/DDBJ databases">
        <title>The ancient ancestry and fast evolution of plastids.</title>
        <authorList>
            <person name="Moore K.R."/>
            <person name="Magnabosco C."/>
            <person name="Momper L."/>
            <person name="Gold D.A."/>
            <person name="Bosak T."/>
            <person name="Fournier G.P."/>
        </authorList>
    </citation>
    <scope>NUCLEOTIDE SEQUENCE [LARGE SCALE GENOMIC DNA]</scope>
    <source>
        <strain evidence="2 3">ULC18</strain>
    </source>
</reference>
<evidence type="ECO:0000256" key="1">
    <source>
        <dbReference type="SAM" id="MobiDB-lite"/>
    </source>
</evidence>
<dbReference type="OrthoDB" id="9554583at2"/>
<dbReference type="Proteomes" id="UP000239576">
    <property type="component" value="Unassembled WGS sequence"/>
</dbReference>
<organism evidence="2 3">
    <name type="scientific">Stenomitos frigidus ULC18</name>
    <dbReference type="NCBI Taxonomy" id="2107698"/>
    <lineage>
        <taxon>Bacteria</taxon>
        <taxon>Bacillati</taxon>
        <taxon>Cyanobacteriota</taxon>
        <taxon>Cyanophyceae</taxon>
        <taxon>Leptolyngbyales</taxon>
        <taxon>Leptolyngbyaceae</taxon>
        <taxon>Stenomitos</taxon>
    </lineage>
</organism>
<evidence type="ECO:0000313" key="3">
    <source>
        <dbReference type="Proteomes" id="UP000239576"/>
    </source>
</evidence>
<comment type="caution">
    <text evidence="2">The sequence shown here is derived from an EMBL/GenBank/DDBJ whole genome shotgun (WGS) entry which is preliminary data.</text>
</comment>
<sequence length="570" mass="62217">MATLPEILAGNGESLVIHNHLQQMITFARAGGVEFVAQTDSEGLRKTFIDRLVRKNRLKTRLKSMLVRMIKGGRLLLYLRPVADGYRIQDYPADQYRADYDANGDLEAVVIIYSYKARQTSGQTKERWVRLRLTADVIEKQEGDAKPDLENDQYQTPVTTAPIANSLGFIPCIEVLNPVPASEKEGVSDFEEMGSRIEAHDTMIEAIIENLDFFCRSPLLTNREASEVTEAMGEDLYSGGVAHASGYRPAGASSPRRQRSQRKIKRVIGGIDEGEMFQQLVINPVPGDLLAFASRYEQQLREAMGGVYEGGIETAAETSIVYGKVQSTAAEKQEALYTLGLCEILEMAIYAEEMLNLASGGAMGLPEMGDRTVNWRAAPVFVESTNEINLRTISARNLMKFVGVSAKEALKYVFPGKSDSELDGMVSDGGFPSDYLSTAIGMLQQLNQAIDPLTGVPQVDPATGQPLSAYLLPFIINNLNYGQQFSTVPNNDSPSNVDPNRAISAALGTVARIQQQSGRGQQLDGMEPANVREPLQLPTPGSTVSESASSGGGFLDFNRSPVLNAIRSIF</sequence>
<feature type="region of interest" description="Disordered" evidence="1">
    <location>
        <begin position="531"/>
        <end position="551"/>
    </location>
</feature>
<dbReference type="RefSeq" id="WP_146141120.1">
    <property type="nucleotide sequence ID" value="NZ_CAWNSW010000007.1"/>
</dbReference>
<dbReference type="EMBL" id="PVWK01000057">
    <property type="protein sequence ID" value="PSB29898.1"/>
    <property type="molecule type" value="Genomic_DNA"/>
</dbReference>
<proteinExistence type="predicted"/>